<comment type="caution">
    <text evidence="1">The sequence shown here is derived from an EMBL/GenBank/DDBJ whole genome shotgun (WGS) entry which is preliminary data.</text>
</comment>
<gene>
    <name evidence="1" type="ORF">GCM10023149_20890</name>
</gene>
<dbReference type="RefSeq" id="WP_345211005.1">
    <property type="nucleotide sequence ID" value="NZ_BAABFT010000004.1"/>
</dbReference>
<dbReference type="EMBL" id="BAABFT010000004">
    <property type="protein sequence ID" value="GAA4321173.1"/>
    <property type="molecule type" value="Genomic_DNA"/>
</dbReference>
<reference evidence="2" key="1">
    <citation type="journal article" date="2019" name="Int. J. Syst. Evol. Microbiol.">
        <title>The Global Catalogue of Microorganisms (GCM) 10K type strain sequencing project: providing services to taxonomists for standard genome sequencing and annotation.</title>
        <authorList>
            <consortium name="The Broad Institute Genomics Platform"/>
            <consortium name="The Broad Institute Genome Sequencing Center for Infectious Disease"/>
            <person name="Wu L."/>
            <person name="Ma J."/>
        </authorList>
    </citation>
    <scope>NUCLEOTIDE SEQUENCE [LARGE SCALE GENOMIC DNA]</scope>
    <source>
        <strain evidence="2">JCM 17705</strain>
    </source>
</reference>
<accession>A0ABP8GBH2</accession>
<keyword evidence="2" id="KW-1185">Reference proteome</keyword>
<proteinExistence type="predicted"/>
<name>A0ABP8GBH2_9SPHI</name>
<evidence type="ECO:0000313" key="2">
    <source>
        <dbReference type="Proteomes" id="UP001500582"/>
    </source>
</evidence>
<protein>
    <submittedName>
        <fullName evidence="1">Uncharacterized protein</fullName>
    </submittedName>
</protein>
<dbReference type="Proteomes" id="UP001500582">
    <property type="component" value="Unassembled WGS sequence"/>
</dbReference>
<dbReference type="Gene3D" id="3.30.360.10">
    <property type="entry name" value="Dihydrodipicolinate Reductase, domain 2"/>
    <property type="match status" value="1"/>
</dbReference>
<dbReference type="SUPFAM" id="SSF55347">
    <property type="entry name" value="Glyceraldehyde-3-phosphate dehydrogenase-like, C-terminal domain"/>
    <property type="match status" value="1"/>
</dbReference>
<sequence length="78" mass="9018">MKTIEYFNCAGSEPNGVIDVLEEQWISARIVENPHSSIIDPNITAKQCDLLSIATWYDNEWRFSNRLAEVAQYIETRI</sequence>
<organism evidence="1 2">
    <name type="scientific">Mucilaginibacter gynuensis</name>
    <dbReference type="NCBI Taxonomy" id="1302236"/>
    <lineage>
        <taxon>Bacteria</taxon>
        <taxon>Pseudomonadati</taxon>
        <taxon>Bacteroidota</taxon>
        <taxon>Sphingobacteriia</taxon>
        <taxon>Sphingobacteriales</taxon>
        <taxon>Sphingobacteriaceae</taxon>
        <taxon>Mucilaginibacter</taxon>
    </lineage>
</organism>
<evidence type="ECO:0000313" key="1">
    <source>
        <dbReference type="EMBL" id="GAA4321173.1"/>
    </source>
</evidence>